<dbReference type="EMBL" id="KI913959">
    <property type="protein sequence ID" value="ETW03443.1"/>
    <property type="molecule type" value="Genomic_DNA"/>
</dbReference>
<organism evidence="2">
    <name type="scientific">Aphanomyces invadans</name>
    <dbReference type="NCBI Taxonomy" id="157072"/>
    <lineage>
        <taxon>Eukaryota</taxon>
        <taxon>Sar</taxon>
        <taxon>Stramenopiles</taxon>
        <taxon>Oomycota</taxon>
        <taxon>Saprolegniomycetes</taxon>
        <taxon>Saprolegniales</taxon>
        <taxon>Verrucalvaceae</taxon>
        <taxon>Aphanomyces</taxon>
    </lineage>
</organism>
<dbReference type="GeneID" id="20081955"/>
<name>A0A024UCW8_9STRA</name>
<dbReference type="OrthoDB" id="117095at2759"/>
<evidence type="ECO:0000256" key="1">
    <source>
        <dbReference type="SAM" id="MobiDB-lite"/>
    </source>
</evidence>
<protein>
    <submittedName>
        <fullName evidence="2">Uncharacterized protein</fullName>
    </submittedName>
</protein>
<dbReference type="RefSeq" id="XP_008867672.1">
    <property type="nucleotide sequence ID" value="XM_008869450.1"/>
</dbReference>
<dbReference type="VEuPathDB" id="FungiDB:H310_04905"/>
<proteinExistence type="predicted"/>
<evidence type="ECO:0000313" key="2">
    <source>
        <dbReference type="EMBL" id="ETW03443.1"/>
    </source>
</evidence>
<reference evidence="2" key="1">
    <citation type="submission" date="2013-12" db="EMBL/GenBank/DDBJ databases">
        <title>The Genome Sequence of Aphanomyces invadans NJM9701.</title>
        <authorList>
            <consortium name="The Broad Institute Genomics Platform"/>
            <person name="Russ C."/>
            <person name="Tyler B."/>
            <person name="van West P."/>
            <person name="Dieguez-Uribeondo J."/>
            <person name="Young S.K."/>
            <person name="Zeng Q."/>
            <person name="Gargeya S."/>
            <person name="Fitzgerald M."/>
            <person name="Abouelleil A."/>
            <person name="Alvarado L."/>
            <person name="Chapman S.B."/>
            <person name="Gainer-Dewar J."/>
            <person name="Goldberg J."/>
            <person name="Griggs A."/>
            <person name="Gujja S."/>
            <person name="Hansen M."/>
            <person name="Howarth C."/>
            <person name="Imamovic A."/>
            <person name="Ireland A."/>
            <person name="Larimer J."/>
            <person name="McCowan C."/>
            <person name="Murphy C."/>
            <person name="Pearson M."/>
            <person name="Poon T.W."/>
            <person name="Priest M."/>
            <person name="Roberts A."/>
            <person name="Saif S."/>
            <person name="Shea T."/>
            <person name="Sykes S."/>
            <person name="Wortman J."/>
            <person name="Nusbaum C."/>
            <person name="Birren B."/>
        </authorList>
    </citation>
    <scope>NUCLEOTIDE SEQUENCE [LARGE SCALE GENOMIC DNA]</scope>
    <source>
        <strain evidence="2">NJM9701</strain>
    </source>
</reference>
<sequence length="153" mass="17032">MDKWTAVAHALASSDKFGRPDFDGKKASNMFSALIEAHMKKNNESARASGVAEDMTEKDALMDDLIAAYDDDKEEEARRAIESKQALEQNGSMGAFAREEAMTSLGKRKNGDDDSCGSPRPSSIFNGKSFIVKWKNVKRTEWYLESTNNMSQH</sequence>
<gene>
    <name evidence="2" type="ORF">H310_04905</name>
</gene>
<feature type="region of interest" description="Disordered" evidence="1">
    <location>
        <begin position="84"/>
        <end position="126"/>
    </location>
</feature>
<dbReference type="AlphaFoldDB" id="A0A024UCW8"/>
<accession>A0A024UCW8</accession>